<keyword evidence="2" id="KW-1185">Reference proteome</keyword>
<protein>
    <submittedName>
        <fullName evidence="1">YfiM family protein</fullName>
    </submittedName>
</protein>
<dbReference type="InterPro" id="IPR018736">
    <property type="entry name" value="DUF2279_periplasmic_lipo"/>
</dbReference>
<dbReference type="EMBL" id="AP026867">
    <property type="protein sequence ID" value="BDS14607.1"/>
    <property type="molecule type" value="Genomic_DNA"/>
</dbReference>
<sequence>MFYFFFLLRLLLAFEKQAVYCTFETCRLEPSSIKIMKKLLYCLLLLLLTFPSSAQTDSLSLLASPKLTFFDTAPSFNKARFWTITSIGVAGYSAVTIGLNQAWYANYPRSKFHSFDDWNGWRQMDKFGHAMTSYFESKWAGDLYRWAGLSRNQAAWVGFGTGLLFQTTLEIMDGFSEKWGFSWGDMGFNLLGSSLYLGQELLWQEQRFRLKMSTHRPSYSTTPIQATNSNATSSIHARTTALFGNSIPELLFKEYNGQTIWLSVNIASFLKNRPHGFPPPWINVAVGYGIENVFGAESNTWEDKAGNSFTAPAHYQRHSQFFLSLDIDFERIPTKHKWLKTIFGILNIFKVPFPTLEINTLGAVKFHPFYF</sequence>
<proteinExistence type="predicted"/>
<evidence type="ECO:0000313" key="1">
    <source>
        <dbReference type="EMBL" id="BDS14607.1"/>
    </source>
</evidence>
<reference evidence="1" key="1">
    <citation type="submission" date="2022-09" db="EMBL/GenBank/DDBJ databases">
        <title>Aureispira anguillicida sp. nov., isolated from Leptocephalus of Japanese eel Anguilla japonica.</title>
        <authorList>
            <person name="Yuasa K."/>
            <person name="Mekata T."/>
            <person name="Ikunari K."/>
        </authorList>
    </citation>
    <scope>NUCLEOTIDE SEQUENCE</scope>
    <source>
        <strain evidence="1">EL160426</strain>
    </source>
</reference>
<organism evidence="1 2">
    <name type="scientific">Aureispira anguillae</name>
    <dbReference type="NCBI Taxonomy" id="2864201"/>
    <lineage>
        <taxon>Bacteria</taxon>
        <taxon>Pseudomonadati</taxon>
        <taxon>Bacteroidota</taxon>
        <taxon>Saprospiria</taxon>
        <taxon>Saprospirales</taxon>
        <taxon>Saprospiraceae</taxon>
        <taxon>Aureispira</taxon>
    </lineage>
</organism>
<gene>
    <name evidence="1" type="ORF">AsAng_0053880</name>
</gene>
<dbReference type="Proteomes" id="UP001060919">
    <property type="component" value="Chromosome"/>
</dbReference>
<dbReference type="KEGG" id="aup:AsAng_0053880"/>
<dbReference type="AlphaFoldDB" id="A0A916DWB0"/>
<dbReference type="Pfam" id="PF10043">
    <property type="entry name" value="DUF2279"/>
    <property type="match status" value="1"/>
</dbReference>
<name>A0A916DWB0_9BACT</name>
<accession>A0A916DWB0</accession>
<evidence type="ECO:0000313" key="2">
    <source>
        <dbReference type="Proteomes" id="UP001060919"/>
    </source>
</evidence>